<keyword evidence="2" id="KW-1185">Reference proteome</keyword>
<dbReference type="Proteomes" id="UP000186218">
    <property type="component" value="Unassembled WGS sequence"/>
</dbReference>
<accession>A0A1N7G8R0</accession>
<organism evidence="1 2">
    <name type="scientific">Williamsia sterculiae</name>
    <dbReference type="NCBI Taxonomy" id="1344003"/>
    <lineage>
        <taxon>Bacteria</taxon>
        <taxon>Bacillati</taxon>
        <taxon>Actinomycetota</taxon>
        <taxon>Actinomycetes</taxon>
        <taxon>Mycobacteriales</taxon>
        <taxon>Nocardiaceae</taxon>
        <taxon>Williamsia</taxon>
    </lineage>
</organism>
<dbReference type="EMBL" id="FTNT01000007">
    <property type="protein sequence ID" value="SIS08961.1"/>
    <property type="molecule type" value="Genomic_DNA"/>
</dbReference>
<name>A0A1N7G8R0_9NOCA</name>
<reference evidence="1 2" key="1">
    <citation type="submission" date="2017-01" db="EMBL/GenBank/DDBJ databases">
        <authorList>
            <person name="Mah S.A."/>
            <person name="Swanson W.J."/>
            <person name="Moy G.W."/>
            <person name="Vacquier V.D."/>
        </authorList>
    </citation>
    <scope>NUCLEOTIDE SEQUENCE [LARGE SCALE GENOMIC DNA]</scope>
    <source>
        <strain evidence="1 2">CPCC 203464</strain>
    </source>
</reference>
<protein>
    <submittedName>
        <fullName evidence="1">Uncharacterized protein</fullName>
    </submittedName>
</protein>
<dbReference type="AlphaFoldDB" id="A0A1N7G8R0"/>
<gene>
    <name evidence="1" type="ORF">SAMN05445060_2600</name>
</gene>
<sequence length="92" mass="10635">MSPSIVALRLEVRGPRHDGGRHPDWFEDVVLVAYEGQPAREHVLLRGNLELEPMLEWLYDCELQVRQHKPLITQLPDETIGQTLGTLVRRDQ</sequence>
<evidence type="ECO:0000313" key="2">
    <source>
        <dbReference type="Proteomes" id="UP000186218"/>
    </source>
</evidence>
<proteinExistence type="predicted"/>
<evidence type="ECO:0000313" key="1">
    <source>
        <dbReference type="EMBL" id="SIS08961.1"/>
    </source>
</evidence>